<evidence type="ECO:0000313" key="4">
    <source>
        <dbReference type="Proteomes" id="UP000694251"/>
    </source>
</evidence>
<dbReference type="PANTHER" id="PTHR31301">
    <property type="entry name" value="LOB DOMAIN-CONTAINING PROTEIN 4-RELATED"/>
    <property type="match status" value="1"/>
</dbReference>
<feature type="domain" description="LOB" evidence="2">
    <location>
        <begin position="13"/>
        <end position="114"/>
    </location>
</feature>
<protein>
    <submittedName>
        <fullName evidence="3">Lateral organ boundaries LOB</fullName>
    </submittedName>
</protein>
<dbReference type="PROSITE" id="PS50891">
    <property type="entry name" value="LOB"/>
    <property type="match status" value="1"/>
</dbReference>
<dbReference type="Pfam" id="PF03195">
    <property type="entry name" value="LOB"/>
    <property type="match status" value="1"/>
</dbReference>
<gene>
    <name evidence="3" type="ORF">ISN44_As06g016460</name>
</gene>
<comment type="caution">
    <text evidence="3">The sequence shown here is derived from an EMBL/GenBank/DDBJ whole genome shotgun (WGS) entry which is preliminary data.</text>
</comment>
<comment type="similarity">
    <text evidence="1">Belongs to the LOB domain-containing protein family.</text>
</comment>
<dbReference type="InterPro" id="IPR004883">
    <property type="entry name" value="LOB"/>
</dbReference>
<reference evidence="3 4" key="1">
    <citation type="submission" date="2020-12" db="EMBL/GenBank/DDBJ databases">
        <title>Concerted genomic and epigenomic changes stabilize Arabidopsis allopolyploids.</title>
        <authorList>
            <person name="Chen Z."/>
        </authorList>
    </citation>
    <scope>NUCLEOTIDE SEQUENCE [LARGE SCALE GENOMIC DNA]</scope>
    <source>
        <strain evidence="3">As9502</strain>
        <tissue evidence="3">Leaf</tissue>
    </source>
</reference>
<proteinExistence type="inferred from homology"/>
<dbReference type="AlphaFoldDB" id="A0A8T2CAJ1"/>
<organism evidence="3 4">
    <name type="scientific">Arabidopsis suecica</name>
    <name type="common">Swedish thale-cress</name>
    <name type="synonym">Cardaminopsis suecica</name>
    <dbReference type="NCBI Taxonomy" id="45249"/>
    <lineage>
        <taxon>Eukaryota</taxon>
        <taxon>Viridiplantae</taxon>
        <taxon>Streptophyta</taxon>
        <taxon>Embryophyta</taxon>
        <taxon>Tracheophyta</taxon>
        <taxon>Spermatophyta</taxon>
        <taxon>Magnoliopsida</taxon>
        <taxon>eudicotyledons</taxon>
        <taxon>Gunneridae</taxon>
        <taxon>Pentapetalae</taxon>
        <taxon>rosids</taxon>
        <taxon>malvids</taxon>
        <taxon>Brassicales</taxon>
        <taxon>Brassicaceae</taxon>
        <taxon>Camelineae</taxon>
        <taxon>Arabidopsis</taxon>
    </lineage>
</organism>
<dbReference type="Proteomes" id="UP000694251">
    <property type="component" value="Chromosome 6"/>
</dbReference>
<dbReference type="OrthoDB" id="2020166at2759"/>
<evidence type="ECO:0000259" key="2">
    <source>
        <dbReference type="PROSITE" id="PS50891"/>
    </source>
</evidence>
<keyword evidence="4" id="KW-1185">Reference proteome</keyword>
<evidence type="ECO:0000256" key="1">
    <source>
        <dbReference type="ARBA" id="ARBA00005474"/>
    </source>
</evidence>
<name>A0A8T2CAJ1_ARASU</name>
<dbReference type="PANTHER" id="PTHR31301:SF58">
    <property type="entry name" value="LOB DOMAIN-CONTAINING PROTEIN 3"/>
    <property type="match status" value="1"/>
</dbReference>
<accession>A0A8T2CAJ1</accession>
<sequence length="230" mass="26075">MRQKAHRHGRTVSPCAGCKLLRRKCVKDCVFAPYFPAKEPYKFAIVHKIFGASNVNKMLQELSENHRSDAVNSMVYEANARVQDPVYGCVGTISSLHKQLETLQTQLAFAHAELNHIRTLHRIDTKPQPYTASTITFPSNKDFYSDVDMAFVKLETWIYRNVSELRNSNLSSSSHGYFANLELRECSSSIVTSSDDENLDLVSGNYSVFDFTVEPNSSQIQPNLRFELLS</sequence>
<dbReference type="EMBL" id="JAEFBJ010000006">
    <property type="protein sequence ID" value="KAG7597258.1"/>
    <property type="molecule type" value="Genomic_DNA"/>
</dbReference>
<evidence type="ECO:0000313" key="3">
    <source>
        <dbReference type="EMBL" id="KAG7597258.1"/>
    </source>
</evidence>